<evidence type="ECO:0000256" key="5">
    <source>
        <dbReference type="ARBA" id="ARBA00022741"/>
    </source>
</evidence>
<proteinExistence type="inferred from homology"/>
<feature type="binding site" evidence="10">
    <location>
        <position position="23"/>
    </location>
    <ligand>
        <name>(6S)-5-formyl-5,6,7,8-tetrahydrofolate</name>
        <dbReference type="ChEBI" id="CHEBI:57457"/>
    </ligand>
</feature>
<keyword evidence="4 10" id="KW-0479">Metal-binding</keyword>
<comment type="function">
    <text evidence="10">Exhibits a very high intrinsic GTPase hydrolysis rate. Involved in the addition of a carboxymethylaminomethyl (cmnm) group at the wobble position (U34) of certain tRNAs, forming tRNA-cmnm(5)s(2)U34.</text>
</comment>
<evidence type="ECO:0000256" key="6">
    <source>
        <dbReference type="ARBA" id="ARBA00022801"/>
    </source>
</evidence>
<dbReference type="EC" id="3.6.-.-" evidence="10"/>
<feature type="binding site" evidence="10">
    <location>
        <begin position="250"/>
        <end position="256"/>
    </location>
    <ligand>
        <name>GTP</name>
        <dbReference type="ChEBI" id="CHEBI:37565"/>
    </ligand>
</feature>
<dbReference type="InterPro" id="IPR027368">
    <property type="entry name" value="MnmE_dom2"/>
</dbReference>
<evidence type="ECO:0000256" key="7">
    <source>
        <dbReference type="ARBA" id="ARBA00022842"/>
    </source>
</evidence>
<name>S0ESI6_CHTCT</name>
<organism evidence="13 14">
    <name type="scientific">Chthonomonas calidirosea (strain DSM 23976 / ICMP 18418 / T49)</name>
    <dbReference type="NCBI Taxonomy" id="1303518"/>
    <lineage>
        <taxon>Bacteria</taxon>
        <taxon>Bacillati</taxon>
        <taxon>Armatimonadota</taxon>
        <taxon>Chthonomonadia</taxon>
        <taxon>Chthonomonadales</taxon>
        <taxon>Chthonomonadaceae</taxon>
        <taxon>Chthonomonas</taxon>
    </lineage>
</organism>
<feature type="binding site" evidence="10">
    <location>
        <begin position="231"/>
        <end position="236"/>
    </location>
    <ligand>
        <name>GTP</name>
        <dbReference type="ChEBI" id="CHEBI:37565"/>
    </ligand>
</feature>
<feature type="binding site" evidence="10">
    <location>
        <position position="235"/>
    </location>
    <ligand>
        <name>Mg(2+)</name>
        <dbReference type="ChEBI" id="CHEBI:18420"/>
    </ligand>
</feature>
<feature type="binding site" evidence="10">
    <location>
        <begin position="275"/>
        <end position="278"/>
    </location>
    <ligand>
        <name>GTP</name>
        <dbReference type="ChEBI" id="CHEBI:37565"/>
    </ligand>
</feature>
<keyword evidence="7 10" id="KW-0460">Magnesium</keyword>
<dbReference type="InterPro" id="IPR027266">
    <property type="entry name" value="TrmE/GcvT-like"/>
</dbReference>
<keyword evidence="2 10" id="KW-0963">Cytoplasm</keyword>
<dbReference type="InterPro" id="IPR018948">
    <property type="entry name" value="GTP-bd_TrmE_N"/>
</dbReference>
<dbReference type="InterPro" id="IPR027417">
    <property type="entry name" value="P-loop_NTPase"/>
</dbReference>
<feature type="binding site" evidence="10">
    <location>
        <position position="464"/>
    </location>
    <ligand>
        <name>(6S)-5-formyl-5,6,7,8-tetrahydrofolate</name>
        <dbReference type="ChEBI" id="CHEBI:57457"/>
    </ligand>
</feature>
<dbReference type="FunFam" id="3.30.1360.120:FF:000003">
    <property type="entry name" value="tRNA modification GTPase MnmE"/>
    <property type="match status" value="1"/>
</dbReference>
<dbReference type="OrthoDB" id="9805918at2"/>
<keyword evidence="5 10" id="KW-0547">Nucleotide-binding</keyword>
<dbReference type="InterPro" id="IPR005225">
    <property type="entry name" value="Small_GTP-bd"/>
</dbReference>
<comment type="similarity">
    <text evidence="1 10 11">Belongs to the TRAFAC class TrmE-Era-EngA-EngB-Septin-like GTPase superfamily. TrmE GTPase family.</text>
</comment>
<keyword evidence="6 10" id="KW-0378">Hydrolase</keyword>
<evidence type="ECO:0000313" key="14">
    <source>
        <dbReference type="Proteomes" id="UP000014227"/>
    </source>
</evidence>
<dbReference type="CDD" id="cd14858">
    <property type="entry name" value="TrmE_N"/>
    <property type="match status" value="1"/>
</dbReference>
<keyword evidence="14" id="KW-1185">Reference proteome</keyword>
<sequence length="464" mass="50519">MNREDTIVAVATAIGESAIAVVRLSGPTALPIAQKVFRGKRKEDITLLPGYTVRFGRFVDPQDETIDQGLLTLFRAPHSYTGEDMVELSCHGGRAIVSRILETLTQHGARLAEPGEFTQRAFLNGKLDLAQAEAVADLVKAKTERARRVALNQLEGRLSEVIHGLRSDIIGALAAVEVTIDYSDEVGELNYHELESRLAPICQQAICLANTARFGRILREGMRVALIGPPNAGKSSLLNQLLQTERAIVTPIPGTTRDLIEESLSINGIPIVLTDTAGLRVTADPVERIGVDLTLKTAEHADLLLFIVDASDLSSLDTLSPLPVMEHTGRPTLFILNKKDLITNQALEQAASQVRQRFPHCTDIISISALTGENIGLLRDKLLQLTTASADIEGVLITSARHSQAIQEAVHHLQEALATTRQRLPGDFIALDLREALHALGKITGETVDDEIIHRIFQDFCVGK</sequence>
<evidence type="ECO:0000256" key="1">
    <source>
        <dbReference type="ARBA" id="ARBA00011043"/>
    </source>
</evidence>
<dbReference type="GO" id="GO:0030488">
    <property type="term" value="P:tRNA methylation"/>
    <property type="evidence" value="ECO:0007669"/>
    <property type="project" value="TreeGrafter"/>
</dbReference>
<keyword evidence="3 10" id="KW-0819">tRNA processing</keyword>
<feature type="binding site" evidence="10">
    <location>
        <position position="250"/>
    </location>
    <ligand>
        <name>K(+)</name>
        <dbReference type="ChEBI" id="CHEBI:29103"/>
    </ligand>
</feature>
<dbReference type="CDD" id="cd04164">
    <property type="entry name" value="trmE"/>
    <property type="match status" value="1"/>
</dbReference>
<dbReference type="GO" id="GO:0046872">
    <property type="term" value="F:metal ion binding"/>
    <property type="evidence" value="ECO:0007669"/>
    <property type="project" value="UniProtKB-KW"/>
</dbReference>
<dbReference type="EMBL" id="HF951689">
    <property type="protein sequence ID" value="CCW34194.1"/>
    <property type="molecule type" value="Genomic_DNA"/>
</dbReference>
<dbReference type="InterPro" id="IPR031168">
    <property type="entry name" value="G_TrmE"/>
</dbReference>
<evidence type="ECO:0000259" key="12">
    <source>
        <dbReference type="PROSITE" id="PS51709"/>
    </source>
</evidence>
<feature type="binding site" evidence="10">
    <location>
        <position position="256"/>
    </location>
    <ligand>
        <name>Mg(2+)</name>
        <dbReference type="ChEBI" id="CHEBI:18420"/>
    </ligand>
</feature>
<dbReference type="FunFam" id="3.40.50.300:FF:001376">
    <property type="entry name" value="tRNA modification GTPase MnmE"/>
    <property type="match status" value="1"/>
</dbReference>
<dbReference type="PANTHER" id="PTHR42714:SF2">
    <property type="entry name" value="TRNA MODIFICATION GTPASE GTPBP3, MITOCHONDRIAL"/>
    <property type="match status" value="1"/>
</dbReference>
<reference evidence="14" key="1">
    <citation type="submission" date="2013-03" db="EMBL/GenBank/DDBJ databases">
        <title>Genome sequence of Chthonomonas calidirosea, the first sequenced genome from the Armatimonadetes phylum (formally candidate division OP10).</title>
        <authorList>
            <person name="Lee K.C.Y."/>
            <person name="Morgan X.C."/>
            <person name="Dunfield P.F."/>
            <person name="Tamas I."/>
            <person name="Houghton K.M."/>
            <person name="Vyssotski M."/>
            <person name="Ryan J.L.J."/>
            <person name="Lagutin K."/>
            <person name="McDonald I.R."/>
            <person name="Stott M.B."/>
        </authorList>
    </citation>
    <scope>NUCLEOTIDE SEQUENCE [LARGE SCALE GENOMIC DNA]</scope>
    <source>
        <strain evidence="14">DSM 23976 / ICMP 18418 / T49</strain>
    </source>
</reference>
<dbReference type="GO" id="GO:0005829">
    <property type="term" value="C:cytosol"/>
    <property type="evidence" value="ECO:0007669"/>
    <property type="project" value="TreeGrafter"/>
</dbReference>
<accession>S0ESI6</accession>
<evidence type="ECO:0000256" key="4">
    <source>
        <dbReference type="ARBA" id="ARBA00022723"/>
    </source>
</evidence>
<comment type="subunit">
    <text evidence="10">Homodimer. Heterotetramer of two MnmE and two MnmG subunits.</text>
</comment>
<evidence type="ECO:0000256" key="3">
    <source>
        <dbReference type="ARBA" id="ARBA00022694"/>
    </source>
</evidence>
<dbReference type="InterPro" id="IPR025867">
    <property type="entry name" value="MnmE_helical"/>
</dbReference>
<dbReference type="HOGENOM" id="CLU_019624_4_1_0"/>
<evidence type="ECO:0000256" key="9">
    <source>
        <dbReference type="ARBA" id="ARBA00023134"/>
    </source>
</evidence>
<dbReference type="Gene3D" id="3.40.50.300">
    <property type="entry name" value="P-loop containing nucleotide triphosphate hydrolases"/>
    <property type="match status" value="1"/>
</dbReference>
<dbReference type="HAMAP" id="MF_00379">
    <property type="entry name" value="GTPase_MnmE"/>
    <property type="match status" value="1"/>
</dbReference>
<dbReference type="InParanoid" id="S0ESI6"/>
<evidence type="ECO:0000256" key="8">
    <source>
        <dbReference type="ARBA" id="ARBA00022958"/>
    </source>
</evidence>
<comment type="subcellular location">
    <subcellularLocation>
        <location evidence="10">Cytoplasm</location>
    </subcellularLocation>
</comment>
<dbReference type="PATRIC" id="fig|1303518.3.peg.364"/>
<dbReference type="GO" id="GO:0042802">
    <property type="term" value="F:identical protein binding"/>
    <property type="evidence" value="ECO:0007669"/>
    <property type="project" value="UniProtKB-ARBA"/>
</dbReference>
<dbReference type="Gene3D" id="3.30.1360.120">
    <property type="entry name" value="Probable tRNA modification gtpase trme, domain 1"/>
    <property type="match status" value="1"/>
</dbReference>
<evidence type="ECO:0000256" key="10">
    <source>
        <dbReference type="HAMAP-Rule" id="MF_00379"/>
    </source>
</evidence>
<dbReference type="FunCoup" id="S0ESI6">
    <property type="interactions" value="433"/>
</dbReference>
<dbReference type="PROSITE" id="PS51709">
    <property type="entry name" value="G_TRME"/>
    <property type="match status" value="1"/>
</dbReference>
<dbReference type="Pfam" id="PF01926">
    <property type="entry name" value="MMR_HSR1"/>
    <property type="match status" value="1"/>
</dbReference>
<dbReference type="eggNOG" id="COG0486">
    <property type="taxonomic scope" value="Bacteria"/>
</dbReference>
<evidence type="ECO:0000256" key="2">
    <source>
        <dbReference type="ARBA" id="ARBA00022490"/>
    </source>
</evidence>
<comment type="caution">
    <text evidence="10">Lacks conserved residue(s) required for the propagation of feature annotation.</text>
</comment>
<dbReference type="SUPFAM" id="SSF52540">
    <property type="entry name" value="P-loop containing nucleoside triphosphate hydrolases"/>
    <property type="match status" value="1"/>
</dbReference>
<dbReference type="Pfam" id="PF10396">
    <property type="entry name" value="TrmE_N"/>
    <property type="match status" value="1"/>
</dbReference>
<dbReference type="InterPro" id="IPR006073">
    <property type="entry name" value="GTP-bd"/>
</dbReference>
<dbReference type="PRINTS" id="PR00326">
    <property type="entry name" value="GTP1OBG"/>
</dbReference>
<feature type="domain" description="TrmE-type G" evidence="12">
    <location>
        <begin position="221"/>
        <end position="387"/>
    </location>
</feature>
<keyword evidence="8 10" id="KW-0630">Potassium</keyword>
<dbReference type="AlphaFoldDB" id="S0ESI6"/>
<dbReference type="KEGG" id="ccz:CCALI_00357"/>
<dbReference type="NCBIfam" id="TIGR00450">
    <property type="entry name" value="mnmE_trmE_thdF"/>
    <property type="match status" value="1"/>
</dbReference>
<feature type="binding site" evidence="10">
    <location>
        <position position="231"/>
    </location>
    <ligand>
        <name>K(+)</name>
        <dbReference type="ChEBI" id="CHEBI:29103"/>
    </ligand>
</feature>
<dbReference type="PANTHER" id="PTHR42714">
    <property type="entry name" value="TRNA MODIFICATION GTPASE GTPBP3"/>
    <property type="match status" value="1"/>
</dbReference>
<keyword evidence="9 10" id="KW-0342">GTP-binding</keyword>
<evidence type="ECO:0000256" key="11">
    <source>
        <dbReference type="RuleBase" id="RU003313"/>
    </source>
</evidence>
<feature type="binding site" evidence="10">
    <location>
        <position position="255"/>
    </location>
    <ligand>
        <name>K(+)</name>
        <dbReference type="ChEBI" id="CHEBI:29103"/>
    </ligand>
</feature>
<dbReference type="STRING" id="454171.CP488_00800"/>
<feature type="binding site" evidence="10">
    <location>
        <position position="87"/>
    </location>
    <ligand>
        <name>(6S)-5-formyl-5,6,7,8-tetrahydrofolate</name>
        <dbReference type="ChEBI" id="CHEBI:57457"/>
    </ligand>
</feature>
<evidence type="ECO:0000313" key="13">
    <source>
        <dbReference type="EMBL" id="CCW34194.1"/>
    </source>
</evidence>
<feature type="binding site" evidence="10">
    <location>
        <position position="126"/>
    </location>
    <ligand>
        <name>(6S)-5-formyl-5,6,7,8-tetrahydrofolate</name>
        <dbReference type="ChEBI" id="CHEBI:57457"/>
    </ligand>
</feature>
<dbReference type="Proteomes" id="UP000014227">
    <property type="component" value="Chromosome I"/>
</dbReference>
<protein>
    <recommendedName>
        <fullName evidence="10">tRNA modification GTPase MnmE</fullName>
        <ecNumber evidence="10">3.6.-.-</ecNumber>
    </recommendedName>
</protein>
<dbReference type="NCBIfam" id="TIGR00231">
    <property type="entry name" value="small_GTP"/>
    <property type="match status" value="1"/>
</dbReference>
<comment type="cofactor">
    <cofactor evidence="10">
        <name>K(+)</name>
        <dbReference type="ChEBI" id="CHEBI:29103"/>
    </cofactor>
    <text evidence="10">Binds 1 potassium ion per subunit.</text>
</comment>
<gene>
    <name evidence="10" type="primary">mnmE</name>
    <name evidence="10" type="synonym">trmE</name>
    <name evidence="13" type="ORF">CCALI_00357</name>
</gene>
<feature type="binding site" evidence="10">
    <location>
        <position position="252"/>
    </location>
    <ligand>
        <name>K(+)</name>
        <dbReference type="ChEBI" id="CHEBI:29103"/>
    </ligand>
</feature>
<dbReference type="InterPro" id="IPR004520">
    <property type="entry name" value="GTPase_MnmE"/>
</dbReference>
<dbReference type="Gene3D" id="1.20.120.430">
    <property type="entry name" value="tRNA modification GTPase MnmE domain 2"/>
    <property type="match status" value="1"/>
</dbReference>
<dbReference type="NCBIfam" id="NF003661">
    <property type="entry name" value="PRK05291.1-3"/>
    <property type="match status" value="1"/>
</dbReference>
<dbReference type="GO" id="GO:0002098">
    <property type="term" value="P:tRNA wobble uridine modification"/>
    <property type="evidence" value="ECO:0007669"/>
    <property type="project" value="TreeGrafter"/>
</dbReference>
<dbReference type="GO" id="GO:0003924">
    <property type="term" value="F:GTPase activity"/>
    <property type="evidence" value="ECO:0007669"/>
    <property type="project" value="UniProtKB-UniRule"/>
</dbReference>
<dbReference type="Pfam" id="PF12631">
    <property type="entry name" value="MnmE_helical"/>
    <property type="match status" value="1"/>
</dbReference>
<dbReference type="RefSeq" id="WP_016481757.1">
    <property type="nucleotide sequence ID" value="NC_021487.1"/>
</dbReference>
<dbReference type="GO" id="GO:0005525">
    <property type="term" value="F:GTP binding"/>
    <property type="evidence" value="ECO:0007669"/>
    <property type="project" value="UniProtKB-UniRule"/>
</dbReference>